<accession>A0A225SMJ2</accession>
<sequence length="305" mass="34130">MSRDKSSARSVVAVLLVLAMSLLCAASTRAQSPAANAQVIEIKLADLNDDNPLINYRKAVLELAMRASGRPFSIKGCQVANVATSDQRYVQLVQAGQYCNLIATSAGSGMTRTLEAIPFPIYLGGGGYRVLLANRESLERARTIRTLDDLRTFTIGSGIGWVDTSIMQANQLKVAQSNYLNLFDMLKAGRFDFYNRSIFEATSELETYDPTHQLAIVPDLVLYYPTDLFFYTSPGRDDIRDALLDGLKKIHRNAALLDLIQKHGSTRQVRQAMRGTRPRVIELQNDRLTPIERQAIETYKMDWFK</sequence>
<feature type="signal peptide" evidence="1">
    <location>
        <begin position="1"/>
        <end position="25"/>
    </location>
</feature>
<dbReference type="AlphaFoldDB" id="A0A225SMJ2"/>
<name>A0A225SMJ2_9BURK</name>
<comment type="caution">
    <text evidence="2">The sequence shown here is derived from an EMBL/GenBank/DDBJ whole genome shotgun (WGS) entry which is preliminary data.</text>
</comment>
<evidence type="ECO:0000256" key="1">
    <source>
        <dbReference type="SAM" id="SignalP"/>
    </source>
</evidence>
<keyword evidence="1" id="KW-0732">Signal</keyword>
<reference evidence="2 3" key="1">
    <citation type="journal article" date="2010" name="Int. J. Syst. Evol. Microbiol.">
        <title>Reclassification of Herbaspirillum putei as a later heterotypic synonym of Herbaspirillum huttiense, with the description of H. huttiense subsp. huttiense subsp. nov. and H. huttiense subsp. putei subsp. nov., comb. nov., and description of Herbaspirillum aquaticum sp. nov.</title>
        <authorList>
            <person name="Dobritsa A.P."/>
            <person name="Reddy M.C."/>
            <person name="Samadpour M."/>
        </authorList>
    </citation>
    <scope>NUCLEOTIDE SEQUENCE [LARGE SCALE GENOMIC DNA]</scope>
    <source>
        <strain evidence="2 3">IEH 4430</strain>
    </source>
</reference>
<evidence type="ECO:0008006" key="4">
    <source>
        <dbReference type="Google" id="ProtNLM"/>
    </source>
</evidence>
<gene>
    <name evidence="2" type="ORF">CEJ45_21695</name>
</gene>
<keyword evidence="3" id="KW-1185">Reference proteome</keyword>
<dbReference type="Proteomes" id="UP000214747">
    <property type="component" value="Unassembled WGS sequence"/>
</dbReference>
<evidence type="ECO:0000313" key="2">
    <source>
        <dbReference type="EMBL" id="OWY32305.1"/>
    </source>
</evidence>
<proteinExistence type="predicted"/>
<protein>
    <recommendedName>
        <fullName evidence="4">Solute-binding protein family 3/N-terminal domain-containing protein</fullName>
    </recommendedName>
</protein>
<organism evidence="2 3">
    <name type="scientific">Herbaspirillum aquaticum</name>
    <dbReference type="NCBI Taxonomy" id="568783"/>
    <lineage>
        <taxon>Bacteria</taxon>
        <taxon>Pseudomonadati</taxon>
        <taxon>Pseudomonadota</taxon>
        <taxon>Betaproteobacteria</taxon>
        <taxon>Burkholderiales</taxon>
        <taxon>Oxalobacteraceae</taxon>
        <taxon>Herbaspirillum</taxon>
    </lineage>
</organism>
<evidence type="ECO:0000313" key="3">
    <source>
        <dbReference type="Proteomes" id="UP000214747"/>
    </source>
</evidence>
<dbReference type="EMBL" id="NJGV01000027">
    <property type="protein sequence ID" value="OWY32305.1"/>
    <property type="molecule type" value="Genomic_DNA"/>
</dbReference>
<feature type="chain" id="PRO_5012781935" description="Solute-binding protein family 3/N-terminal domain-containing protein" evidence="1">
    <location>
        <begin position="26"/>
        <end position="305"/>
    </location>
</feature>
<dbReference type="SUPFAM" id="SSF53850">
    <property type="entry name" value="Periplasmic binding protein-like II"/>
    <property type="match status" value="1"/>
</dbReference>